<dbReference type="GO" id="GO:0004745">
    <property type="term" value="F:all-trans-retinol dehydrogenase (NAD+) activity"/>
    <property type="evidence" value="ECO:0007669"/>
    <property type="project" value="TreeGrafter"/>
</dbReference>
<dbReference type="SUPFAM" id="SSF50129">
    <property type="entry name" value="GroES-like"/>
    <property type="match status" value="1"/>
</dbReference>
<sequence>MTGAGVEFCFEVIGNPELVAAALASCHESHGVCVIVGLLDYGVQLNINGYLFFSGRSLKGSVFGGWKSRESVSRLVSDYMAKKFNLDPLITHTMKLDKINEAVEFMKTGKCIRCVLLL</sequence>
<keyword evidence="3" id="KW-0862">Zinc</keyword>
<dbReference type="VEuPathDB" id="HostDB:LOC118671709"/>
<reference evidence="5 6" key="1">
    <citation type="journal article" date="2020" name="Nature">
        <title>Six reference-quality genomes reveal evolution of bat adaptations.</title>
        <authorList>
            <person name="Jebb D."/>
            <person name="Huang Z."/>
            <person name="Pippel M."/>
            <person name="Hughes G.M."/>
            <person name="Lavrichenko K."/>
            <person name="Devanna P."/>
            <person name="Winkler S."/>
            <person name="Jermiin L.S."/>
            <person name="Skirmuntt E.C."/>
            <person name="Katzourakis A."/>
            <person name="Burkitt-Gray L."/>
            <person name="Ray D.A."/>
            <person name="Sullivan K.A.M."/>
            <person name="Roscito J.G."/>
            <person name="Kirilenko B.M."/>
            <person name="Davalos L.M."/>
            <person name="Corthals A.P."/>
            <person name="Power M.L."/>
            <person name="Jones G."/>
            <person name="Ransome R.D."/>
            <person name="Dechmann D.K.N."/>
            <person name="Locatelli A.G."/>
            <person name="Puechmaille S.J."/>
            <person name="Fedrigo O."/>
            <person name="Jarvis E.D."/>
            <person name="Hiller M."/>
            <person name="Vernes S.C."/>
            <person name="Myers E.W."/>
            <person name="Teeling E.C."/>
        </authorList>
    </citation>
    <scope>NUCLEOTIDE SEQUENCE [LARGE SCALE GENOMIC DNA]</scope>
    <source>
        <strain evidence="5">MMyoMyo1</strain>
        <tissue evidence="5">Flight muscle</tissue>
    </source>
</reference>
<accession>A0A7J8AHH4</accession>
<dbReference type="Gene3D" id="3.90.180.10">
    <property type="entry name" value="Medium-chain alcohol dehydrogenases, catalytic domain"/>
    <property type="match status" value="1"/>
</dbReference>
<feature type="domain" description="Alcohol dehydrogenase-like C-terminal" evidence="4">
    <location>
        <begin position="2"/>
        <end position="76"/>
    </location>
</feature>
<evidence type="ECO:0000313" key="5">
    <source>
        <dbReference type="EMBL" id="KAF6385874.1"/>
    </source>
</evidence>
<dbReference type="PANTHER" id="PTHR43880">
    <property type="entry name" value="ALCOHOL DEHYDROGENASE"/>
    <property type="match status" value="1"/>
</dbReference>
<evidence type="ECO:0000256" key="3">
    <source>
        <dbReference type="ARBA" id="ARBA00022833"/>
    </source>
</evidence>
<dbReference type="EMBL" id="JABWUV010000001">
    <property type="protein sequence ID" value="KAF6385874.1"/>
    <property type="molecule type" value="Genomic_DNA"/>
</dbReference>
<dbReference type="InterPro" id="IPR036291">
    <property type="entry name" value="NAD(P)-bd_dom_sf"/>
</dbReference>
<dbReference type="PANTHER" id="PTHR43880:SF20">
    <property type="entry name" value="ALCOHOL DEHYDROGENASE 6"/>
    <property type="match status" value="1"/>
</dbReference>
<dbReference type="GO" id="GO:0042572">
    <property type="term" value="P:retinol metabolic process"/>
    <property type="evidence" value="ECO:0007669"/>
    <property type="project" value="TreeGrafter"/>
</dbReference>
<dbReference type="InterPro" id="IPR011032">
    <property type="entry name" value="GroES-like_sf"/>
</dbReference>
<evidence type="ECO:0000259" key="4">
    <source>
        <dbReference type="Pfam" id="PF00107"/>
    </source>
</evidence>
<dbReference type="Proteomes" id="UP000527355">
    <property type="component" value="Unassembled WGS sequence"/>
</dbReference>
<evidence type="ECO:0000313" key="6">
    <source>
        <dbReference type="Proteomes" id="UP000527355"/>
    </source>
</evidence>
<dbReference type="Gene3D" id="3.40.50.720">
    <property type="entry name" value="NAD(P)-binding Rossmann-like Domain"/>
    <property type="match status" value="1"/>
</dbReference>
<dbReference type="GO" id="GO:0042573">
    <property type="term" value="P:retinoic acid metabolic process"/>
    <property type="evidence" value="ECO:0007669"/>
    <property type="project" value="TreeGrafter"/>
</dbReference>
<comment type="caution">
    <text evidence="5">The sequence shown here is derived from an EMBL/GenBank/DDBJ whole genome shotgun (WGS) entry which is preliminary data.</text>
</comment>
<name>A0A7J8AHH4_MYOMY</name>
<evidence type="ECO:0000256" key="1">
    <source>
        <dbReference type="ARBA" id="ARBA00001947"/>
    </source>
</evidence>
<dbReference type="AlphaFoldDB" id="A0A7J8AHH4"/>
<organism evidence="5 6">
    <name type="scientific">Myotis myotis</name>
    <name type="common">Greater mouse-eared bat</name>
    <name type="synonym">Vespertilio myotis</name>
    <dbReference type="NCBI Taxonomy" id="51298"/>
    <lineage>
        <taxon>Eukaryota</taxon>
        <taxon>Metazoa</taxon>
        <taxon>Chordata</taxon>
        <taxon>Craniata</taxon>
        <taxon>Vertebrata</taxon>
        <taxon>Euteleostomi</taxon>
        <taxon>Mammalia</taxon>
        <taxon>Eutheria</taxon>
        <taxon>Laurasiatheria</taxon>
        <taxon>Chiroptera</taxon>
        <taxon>Yangochiroptera</taxon>
        <taxon>Vespertilionidae</taxon>
        <taxon>Myotis</taxon>
    </lineage>
</organism>
<keyword evidence="6" id="KW-1185">Reference proteome</keyword>
<gene>
    <name evidence="5" type="ORF">mMyoMyo1_000379</name>
</gene>
<dbReference type="Pfam" id="PF00107">
    <property type="entry name" value="ADH_zinc_N"/>
    <property type="match status" value="1"/>
</dbReference>
<dbReference type="SUPFAM" id="SSF51735">
    <property type="entry name" value="NAD(P)-binding Rossmann-fold domains"/>
    <property type="match status" value="1"/>
</dbReference>
<dbReference type="InterPro" id="IPR013149">
    <property type="entry name" value="ADH-like_C"/>
</dbReference>
<dbReference type="GO" id="GO:0008270">
    <property type="term" value="F:zinc ion binding"/>
    <property type="evidence" value="ECO:0007669"/>
    <property type="project" value="TreeGrafter"/>
</dbReference>
<proteinExistence type="predicted"/>
<keyword evidence="2" id="KW-0479">Metal-binding</keyword>
<comment type="cofactor">
    <cofactor evidence="1">
        <name>Zn(2+)</name>
        <dbReference type="ChEBI" id="CHEBI:29105"/>
    </cofactor>
</comment>
<evidence type="ECO:0000256" key="2">
    <source>
        <dbReference type="ARBA" id="ARBA00022723"/>
    </source>
</evidence>
<dbReference type="GO" id="GO:0005829">
    <property type="term" value="C:cytosol"/>
    <property type="evidence" value="ECO:0007669"/>
    <property type="project" value="TreeGrafter"/>
</dbReference>
<protein>
    <submittedName>
        <fullName evidence="5">Alcohol dehydrogenase 6 (Class V)</fullName>
    </submittedName>
</protein>